<dbReference type="Proteomes" id="UP000321034">
    <property type="component" value="Unassembled WGS sequence"/>
</dbReference>
<feature type="domain" description="BON" evidence="2">
    <location>
        <begin position="9"/>
        <end position="77"/>
    </location>
</feature>
<dbReference type="EMBL" id="VRSV01000001">
    <property type="protein sequence ID" value="TXK12340.1"/>
    <property type="molecule type" value="Genomic_DNA"/>
</dbReference>
<dbReference type="PANTHER" id="PTHR34606">
    <property type="entry name" value="BON DOMAIN-CONTAINING PROTEIN"/>
    <property type="match status" value="1"/>
</dbReference>
<feature type="domain" description="BON" evidence="2">
    <location>
        <begin position="84"/>
        <end position="151"/>
    </location>
</feature>
<dbReference type="PANTHER" id="PTHR34606:SF15">
    <property type="entry name" value="BON DOMAIN-CONTAINING PROTEIN"/>
    <property type="match status" value="1"/>
</dbReference>
<evidence type="ECO:0000313" key="4">
    <source>
        <dbReference type="Proteomes" id="UP000321034"/>
    </source>
</evidence>
<evidence type="ECO:0000259" key="2">
    <source>
        <dbReference type="PROSITE" id="PS50914"/>
    </source>
</evidence>
<dbReference type="SMART" id="SM00749">
    <property type="entry name" value="BON"/>
    <property type="match status" value="2"/>
</dbReference>
<dbReference type="Gene3D" id="3.30.1340.30">
    <property type="match status" value="3"/>
</dbReference>
<dbReference type="PROSITE" id="PS50914">
    <property type="entry name" value="BON"/>
    <property type="match status" value="3"/>
</dbReference>
<dbReference type="OrthoDB" id="870892at2"/>
<evidence type="ECO:0000313" key="3">
    <source>
        <dbReference type="EMBL" id="TXK12340.1"/>
    </source>
</evidence>
<keyword evidence="4" id="KW-1185">Reference proteome</keyword>
<accession>A0A5C8I2N0</accession>
<feature type="domain" description="BON" evidence="2">
    <location>
        <begin position="154"/>
        <end position="222"/>
    </location>
</feature>
<reference evidence="3 4" key="1">
    <citation type="submission" date="2019-08" db="EMBL/GenBank/DDBJ databases">
        <authorList>
            <person name="Dong K."/>
        </authorList>
    </citation>
    <scope>NUCLEOTIDE SEQUENCE [LARGE SCALE GENOMIC DNA]</scope>
    <source>
        <strain evidence="3 4">JCM14558</strain>
    </source>
</reference>
<comment type="caution">
    <text evidence="3">The sequence shown here is derived from an EMBL/GenBank/DDBJ whole genome shotgun (WGS) entry which is preliminary data.</text>
</comment>
<dbReference type="Pfam" id="PF04972">
    <property type="entry name" value="BON"/>
    <property type="match status" value="3"/>
</dbReference>
<feature type="region of interest" description="Disordered" evidence="1">
    <location>
        <begin position="1"/>
        <end position="20"/>
    </location>
</feature>
<name>A0A5C8I2N0_9MICO</name>
<dbReference type="AlphaFoldDB" id="A0A5C8I2N0"/>
<dbReference type="InterPro" id="IPR007055">
    <property type="entry name" value="BON_dom"/>
</dbReference>
<protein>
    <submittedName>
        <fullName evidence="3">BON domain-containing protein</fullName>
    </submittedName>
</protein>
<proteinExistence type="predicted"/>
<evidence type="ECO:0000256" key="1">
    <source>
        <dbReference type="SAM" id="MobiDB-lite"/>
    </source>
</evidence>
<dbReference type="RefSeq" id="WP_147893071.1">
    <property type="nucleotide sequence ID" value="NZ_BAAANR010000001.1"/>
</dbReference>
<gene>
    <name evidence="3" type="ORF">FVP77_02345</name>
</gene>
<dbReference type="InterPro" id="IPR051686">
    <property type="entry name" value="Lipoprotein_DolP"/>
</dbReference>
<organism evidence="3 4">
    <name type="scientific">Microbacterium hatanonis</name>
    <dbReference type="NCBI Taxonomy" id="404366"/>
    <lineage>
        <taxon>Bacteria</taxon>
        <taxon>Bacillati</taxon>
        <taxon>Actinomycetota</taxon>
        <taxon>Actinomycetes</taxon>
        <taxon>Micrococcales</taxon>
        <taxon>Microbacteriaceae</taxon>
        <taxon>Microbacterium</taxon>
    </lineage>
</organism>
<sequence length="223" mass="24260">MSIATTTHSDHDLQTSVQDELDWTPEVDSARIGVAVADGVITLSGEVHSFSQRVAAKTAALRVHGASLVRDALSVHPTMQRPATEAHIRKEVRNALSSAGDVPHTVEAQVDAHKVILTGEVLWDFQRQAAERMVQHLRGVYTVDNEITLTARPSAVNTAQRIKDAFVRSAQLDADFITVSVEGTRAVLTGRVRSSAEKEQAELATWASPHVTHVDNYLMVQAS</sequence>
<dbReference type="InterPro" id="IPR014004">
    <property type="entry name" value="Transpt-assoc_nodulatn_dom_bac"/>
</dbReference>